<organism evidence="17 18">
    <name type="scientific">Pichia californica</name>
    <dbReference type="NCBI Taxonomy" id="460514"/>
    <lineage>
        <taxon>Eukaryota</taxon>
        <taxon>Fungi</taxon>
        <taxon>Dikarya</taxon>
        <taxon>Ascomycota</taxon>
        <taxon>Saccharomycotina</taxon>
        <taxon>Pichiomycetes</taxon>
        <taxon>Pichiales</taxon>
        <taxon>Pichiaceae</taxon>
        <taxon>Pichia</taxon>
    </lineage>
</organism>
<dbReference type="CDD" id="cd02885">
    <property type="entry name" value="NUDIX_IPP_Isomerase"/>
    <property type="match status" value="1"/>
</dbReference>
<dbReference type="EC" id="5.3.3.2" evidence="4"/>
<keyword evidence="11" id="KW-0413">Isomerase</keyword>
<keyword evidence="10" id="KW-0414">Isoprene biosynthesis</keyword>
<evidence type="ECO:0000256" key="15">
    <source>
        <dbReference type="ARBA" id="ARBA00083206"/>
    </source>
</evidence>
<keyword evidence="5" id="KW-0444">Lipid biosynthesis</keyword>
<proteinExistence type="inferred from homology"/>
<evidence type="ECO:0000259" key="16">
    <source>
        <dbReference type="PROSITE" id="PS51462"/>
    </source>
</evidence>
<gene>
    <name evidence="17" type="primary">IDI1</name>
    <name evidence="17" type="ORF">C6P40_002796</name>
</gene>
<dbReference type="InterPro" id="IPR000086">
    <property type="entry name" value="NUDIX_hydrolase_dom"/>
</dbReference>
<dbReference type="PANTHER" id="PTHR10885:SF0">
    <property type="entry name" value="ISOPENTENYL-DIPHOSPHATE DELTA-ISOMERASE"/>
    <property type="match status" value="1"/>
</dbReference>
<accession>A0A9P6WHN4</accession>
<keyword evidence="9" id="KW-0443">Lipid metabolism</keyword>
<dbReference type="AlphaFoldDB" id="A0A9P6WHN4"/>
<keyword evidence="6" id="KW-0479">Metal-binding</keyword>
<dbReference type="Pfam" id="PF00293">
    <property type="entry name" value="NUDIX"/>
    <property type="match status" value="1"/>
</dbReference>
<reference evidence="17" key="1">
    <citation type="submission" date="2020-11" db="EMBL/GenBank/DDBJ databases">
        <title>Kefir isolates.</title>
        <authorList>
            <person name="Marcisauskas S."/>
            <person name="Kim Y."/>
            <person name="Blasche S."/>
        </authorList>
    </citation>
    <scope>NUCLEOTIDE SEQUENCE</scope>
    <source>
        <strain evidence="17">Olga-1</strain>
    </source>
</reference>
<evidence type="ECO:0000313" key="17">
    <source>
        <dbReference type="EMBL" id="KAG0687147.1"/>
    </source>
</evidence>
<name>A0A9P6WHN4_9ASCO</name>
<dbReference type="InterPro" id="IPR021848">
    <property type="entry name" value="HODM_asu-like"/>
</dbReference>
<evidence type="ECO:0000256" key="8">
    <source>
        <dbReference type="ARBA" id="ARBA00022955"/>
    </source>
</evidence>
<dbReference type="EMBL" id="PUHW01000307">
    <property type="protein sequence ID" value="KAG0687147.1"/>
    <property type="molecule type" value="Genomic_DNA"/>
</dbReference>
<comment type="cofactor">
    <cofactor evidence="1">
        <name>Mg(2+)</name>
        <dbReference type="ChEBI" id="CHEBI:18420"/>
    </cofactor>
</comment>
<evidence type="ECO:0000256" key="5">
    <source>
        <dbReference type="ARBA" id="ARBA00022516"/>
    </source>
</evidence>
<evidence type="ECO:0000256" key="10">
    <source>
        <dbReference type="ARBA" id="ARBA00023229"/>
    </source>
</evidence>
<comment type="caution">
    <text evidence="17">The sequence shown here is derived from an EMBL/GenBank/DDBJ whole genome shotgun (WGS) entry which is preliminary data.</text>
</comment>
<comment type="catalytic activity">
    <reaction evidence="12">
        <text>isopentenyl diphosphate = dimethylallyl diphosphate</text>
        <dbReference type="Rhea" id="RHEA:23284"/>
        <dbReference type="ChEBI" id="CHEBI:57623"/>
        <dbReference type="ChEBI" id="CHEBI:128769"/>
        <dbReference type="EC" id="5.3.3.2"/>
    </reaction>
    <physiologicalReaction direction="left-to-right" evidence="12">
        <dbReference type="Rhea" id="RHEA:23285"/>
    </physiologicalReaction>
</comment>
<evidence type="ECO:0000256" key="3">
    <source>
        <dbReference type="ARBA" id="ARBA00007579"/>
    </source>
</evidence>
<dbReference type="Pfam" id="PF11927">
    <property type="entry name" value="HODM_asu-like"/>
    <property type="match status" value="1"/>
</dbReference>
<dbReference type="GO" id="GO:0009240">
    <property type="term" value="P:isopentenyl diphosphate biosynthetic process"/>
    <property type="evidence" value="ECO:0007669"/>
    <property type="project" value="TreeGrafter"/>
</dbReference>
<evidence type="ECO:0000256" key="11">
    <source>
        <dbReference type="ARBA" id="ARBA00023235"/>
    </source>
</evidence>
<keyword evidence="18" id="KW-1185">Reference proteome</keyword>
<evidence type="ECO:0000256" key="12">
    <source>
        <dbReference type="ARBA" id="ARBA00029294"/>
    </source>
</evidence>
<evidence type="ECO:0000256" key="4">
    <source>
        <dbReference type="ARBA" id="ARBA00012057"/>
    </source>
</evidence>
<dbReference type="InterPro" id="IPR011876">
    <property type="entry name" value="IsopentenylPP_isomerase_typ1"/>
</dbReference>
<dbReference type="PANTHER" id="PTHR10885">
    <property type="entry name" value="ISOPENTENYL-DIPHOSPHATE DELTA-ISOMERASE"/>
    <property type="match status" value="1"/>
</dbReference>
<evidence type="ECO:0000256" key="13">
    <source>
        <dbReference type="ARBA" id="ARBA00071307"/>
    </source>
</evidence>
<feature type="domain" description="Nudix hydrolase" evidence="16">
    <location>
        <begin position="93"/>
        <end position="249"/>
    </location>
</feature>
<evidence type="ECO:0000256" key="14">
    <source>
        <dbReference type="ARBA" id="ARBA00072489"/>
    </source>
</evidence>
<dbReference type="GO" id="GO:0046872">
    <property type="term" value="F:metal ion binding"/>
    <property type="evidence" value="ECO:0007669"/>
    <property type="project" value="UniProtKB-KW"/>
</dbReference>
<keyword evidence="8" id="KW-0752">Steroid biosynthesis</keyword>
<keyword evidence="7" id="KW-0460">Magnesium</keyword>
<evidence type="ECO:0000256" key="1">
    <source>
        <dbReference type="ARBA" id="ARBA00001946"/>
    </source>
</evidence>
<dbReference type="NCBIfam" id="TIGR02150">
    <property type="entry name" value="IPP_isom_1"/>
    <property type="match status" value="1"/>
</dbReference>
<dbReference type="Gene3D" id="3.90.79.10">
    <property type="entry name" value="Nucleoside Triphosphate Pyrophosphohydrolase"/>
    <property type="match status" value="1"/>
</dbReference>
<dbReference type="GO" id="GO:0006694">
    <property type="term" value="P:steroid biosynthetic process"/>
    <property type="evidence" value="ECO:0007669"/>
    <property type="project" value="UniProtKB-KW"/>
</dbReference>
<protein>
    <recommendedName>
        <fullName evidence="13">Isopentenyl-diphosphate Delta-isomerase</fullName>
        <ecNumber evidence="4">5.3.3.2</ecNumber>
    </recommendedName>
    <alternativeName>
        <fullName evidence="15">Isopentenyl pyrophosphate isomerase</fullName>
    </alternativeName>
    <alternativeName>
        <fullName evidence="14">Isopentenyl-diphosphate delta-isomerase</fullName>
    </alternativeName>
</protein>
<evidence type="ECO:0000256" key="9">
    <source>
        <dbReference type="ARBA" id="ARBA00023098"/>
    </source>
</evidence>
<comment type="similarity">
    <text evidence="3">Belongs to the IPP isomerase type 1 family.</text>
</comment>
<evidence type="ECO:0000256" key="2">
    <source>
        <dbReference type="ARBA" id="ARBA00004826"/>
    </source>
</evidence>
<dbReference type="GO" id="GO:0005737">
    <property type="term" value="C:cytoplasm"/>
    <property type="evidence" value="ECO:0007669"/>
    <property type="project" value="TreeGrafter"/>
</dbReference>
<dbReference type="PROSITE" id="PS51462">
    <property type="entry name" value="NUDIX"/>
    <property type="match status" value="1"/>
</dbReference>
<sequence>MGLSEYHELVKSLTEEQIFKLFPEVLPLEHATGLSSSGTDVGEEQVDNVFAGHDEEQIKLMAENCIVLDYNDVPIGSGTKKLCHLMENINKGLLHRAFSVFLFDSEDKLLLQQRATEKITFADMWTNTCCSHPLCVESEMGGDKGPITELENSVHGAKVAAQRKLFHELGIQAEDVPLKDFKFLTRIHYMSPSNGAWGEHEIDYILIIRADAKVNANANEVRDVKYVSKTELKEMFKDPELLFTPWFKLICESYLFKWWDELDSLKEVKNNTIDHDFIWNKQKPYPYRPFKKGAYKMNLAIRKLDPNDILCIENTYLDRINLRLKLLDETKLYGFHESGLPALKETCKYIFDFMLKRYPQYFELTDNDTMIHNKIVDKKFIYNPENLTTEEVFRNIVNNIEEDLLIMIKNCEDKDYQEYVIRAAVSLHPAGFNPLEKLNMPLTKVHGPVPGYVQKLQVSMNKFFTRLQKHEYVVRNNWSLQTHTNLCAPTGSHATNEEAKKIHVLYPQNLDFNKCFFRVEKQCFTRLPETGADLMFIRTYMTPLMELREDLTEEQRDILCDAIDGITGDFAIYKRRIEWGEAAKSFLMRESDGSQPIPTKYKFVH</sequence>
<dbReference type="OrthoDB" id="510307at2759"/>
<dbReference type="Proteomes" id="UP000697127">
    <property type="component" value="Unassembled WGS sequence"/>
</dbReference>
<dbReference type="GO" id="GO:0004452">
    <property type="term" value="F:isopentenyl-diphosphate delta-isomerase activity"/>
    <property type="evidence" value="ECO:0007669"/>
    <property type="project" value="UniProtKB-EC"/>
</dbReference>
<evidence type="ECO:0000256" key="7">
    <source>
        <dbReference type="ARBA" id="ARBA00022842"/>
    </source>
</evidence>
<evidence type="ECO:0000256" key="6">
    <source>
        <dbReference type="ARBA" id="ARBA00022723"/>
    </source>
</evidence>
<evidence type="ECO:0000313" key="18">
    <source>
        <dbReference type="Proteomes" id="UP000697127"/>
    </source>
</evidence>
<dbReference type="SUPFAM" id="SSF55811">
    <property type="entry name" value="Nudix"/>
    <property type="match status" value="1"/>
</dbReference>
<dbReference type="InterPro" id="IPR015797">
    <property type="entry name" value="NUDIX_hydrolase-like_dom_sf"/>
</dbReference>
<comment type="pathway">
    <text evidence="2">Isoprenoid biosynthesis; dimethylallyl diphosphate biosynthesis; dimethylallyl diphosphate from isopentenyl diphosphate: step 1/1.</text>
</comment>
<dbReference type="FunFam" id="3.90.79.10:FF:000012">
    <property type="entry name" value="Isopentenyl-diphosphate Delta-isomerase 1"/>
    <property type="match status" value="1"/>
</dbReference>